<feature type="signal peptide" evidence="1">
    <location>
        <begin position="1"/>
        <end position="29"/>
    </location>
</feature>
<reference evidence="2" key="1">
    <citation type="submission" date="2020-08" db="EMBL/GenBank/DDBJ databases">
        <title>Multicomponent nature underlies the extraordinary mechanical properties of spider dragline silk.</title>
        <authorList>
            <person name="Kono N."/>
            <person name="Nakamura H."/>
            <person name="Mori M."/>
            <person name="Yoshida Y."/>
            <person name="Ohtoshi R."/>
            <person name="Malay A.D."/>
            <person name="Moran D.A.P."/>
            <person name="Tomita M."/>
            <person name="Numata K."/>
            <person name="Arakawa K."/>
        </authorList>
    </citation>
    <scope>NUCLEOTIDE SEQUENCE</scope>
</reference>
<evidence type="ECO:0000256" key="1">
    <source>
        <dbReference type="SAM" id="SignalP"/>
    </source>
</evidence>
<dbReference type="OrthoDB" id="6434058at2759"/>
<organism evidence="2 3">
    <name type="scientific">Nephila pilipes</name>
    <name type="common">Giant wood spider</name>
    <name type="synonym">Nephila maculata</name>
    <dbReference type="NCBI Taxonomy" id="299642"/>
    <lineage>
        <taxon>Eukaryota</taxon>
        <taxon>Metazoa</taxon>
        <taxon>Ecdysozoa</taxon>
        <taxon>Arthropoda</taxon>
        <taxon>Chelicerata</taxon>
        <taxon>Arachnida</taxon>
        <taxon>Araneae</taxon>
        <taxon>Araneomorphae</taxon>
        <taxon>Entelegynae</taxon>
        <taxon>Araneoidea</taxon>
        <taxon>Nephilidae</taxon>
        <taxon>Nephila</taxon>
    </lineage>
</organism>
<comment type="caution">
    <text evidence="2">The sequence shown here is derived from an EMBL/GenBank/DDBJ whole genome shotgun (WGS) entry which is preliminary data.</text>
</comment>
<dbReference type="EMBL" id="BMAW01051403">
    <property type="protein sequence ID" value="GFS80325.1"/>
    <property type="molecule type" value="Genomic_DNA"/>
</dbReference>
<evidence type="ECO:0000313" key="2">
    <source>
        <dbReference type="EMBL" id="GFS80325.1"/>
    </source>
</evidence>
<accession>A0A8X6MVM5</accession>
<proteinExistence type="predicted"/>
<keyword evidence="1" id="KW-0732">Signal</keyword>
<feature type="chain" id="PRO_5036449707" description="BPTI/Kunitz inhibitor domain-containing protein" evidence="1">
    <location>
        <begin position="30"/>
        <end position="113"/>
    </location>
</feature>
<name>A0A8X6MVM5_NEPPI</name>
<sequence length="113" mass="12665">MALIAVPFLSSTLLCTLILFDCSIFLSFSESNITYPKDNSSRILSTRSLLQTLIGMMEDFDPIQQENSSFIQQGIAVPFCNLFGCSTPANQKSKCSNGYQYDEDSKRCRKLLN</sequence>
<protein>
    <recommendedName>
        <fullName evidence="4">BPTI/Kunitz inhibitor domain-containing protein</fullName>
    </recommendedName>
</protein>
<evidence type="ECO:0000313" key="3">
    <source>
        <dbReference type="Proteomes" id="UP000887013"/>
    </source>
</evidence>
<gene>
    <name evidence="2" type="primary">NCL1_30400</name>
    <name evidence="2" type="ORF">NPIL_536801</name>
</gene>
<evidence type="ECO:0008006" key="4">
    <source>
        <dbReference type="Google" id="ProtNLM"/>
    </source>
</evidence>
<keyword evidence="3" id="KW-1185">Reference proteome</keyword>
<dbReference type="AlphaFoldDB" id="A0A8X6MVM5"/>
<dbReference type="Proteomes" id="UP000887013">
    <property type="component" value="Unassembled WGS sequence"/>
</dbReference>